<protein>
    <submittedName>
        <fullName evidence="1">Uncharacterized protein</fullName>
    </submittedName>
</protein>
<organism evidence="1">
    <name type="scientific">Cacopsylla melanoneura</name>
    <dbReference type="NCBI Taxonomy" id="428564"/>
    <lineage>
        <taxon>Eukaryota</taxon>
        <taxon>Metazoa</taxon>
        <taxon>Ecdysozoa</taxon>
        <taxon>Arthropoda</taxon>
        <taxon>Hexapoda</taxon>
        <taxon>Insecta</taxon>
        <taxon>Pterygota</taxon>
        <taxon>Neoptera</taxon>
        <taxon>Paraneoptera</taxon>
        <taxon>Hemiptera</taxon>
        <taxon>Sternorrhyncha</taxon>
        <taxon>Psylloidea</taxon>
        <taxon>Psyllidae</taxon>
        <taxon>Psyllinae</taxon>
        <taxon>Cacopsylla</taxon>
    </lineage>
</organism>
<sequence length="108" mass="12538">MKRKGKKITPHGEKIIDFLNRINYTDSLHIEIKLGKSPDVQSEDTFDKLFSVVSELKKKSINILTAKKSTIKHFFYSVRTKNKCTKISNIFTAKKCTIEHQVKNDSFF</sequence>
<dbReference type="EMBL" id="HBUF01036825">
    <property type="protein sequence ID" value="CAG6616766.1"/>
    <property type="molecule type" value="Transcribed_RNA"/>
</dbReference>
<proteinExistence type="predicted"/>
<accession>A0A8D8LXC4</accession>
<dbReference type="AlphaFoldDB" id="A0A8D8LXC4"/>
<reference evidence="1" key="1">
    <citation type="submission" date="2021-05" db="EMBL/GenBank/DDBJ databases">
        <authorList>
            <person name="Alioto T."/>
            <person name="Alioto T."/>
            <person name="Gomez Garrido J."/>
        </authorList>
    </citation>
    <scope>NUCLEOTIDE SEQUENCE</scope>
</reference>
<evidence type="ECO:0000313" key="1">
    <source>
        <dbReference type="EMBL" id="CAG6616766.1"/>
    </source>
</evidence>
<name>A0A8D8LXC4_9HEMI</name>